<dbReference type="PANTHER" id="PTHR33983">
    <property type="entry name" value="OS07G0185900 PROTEIN"/>
    <property type="match status" value="1"/>
</dbReference>
<evidence type="ECO:0000313" key="2">
    <source>
        <dbReference type="Proteomes" id="UP000734854"/>
    </source>
</evidence>
<dbReference type="Proteomes" id="UP000734854">
    <property type="component" value="Unassembled WGS sequence"/>
</dbReference>
<accession>A0A8J5KSA7</accession>
<sequence>MAKYMEMLDLGVRVAARFHSHCPQTARMYYKPPPPPASTPAQQANGVLPVDAPPRSPAAACRRNGVGFSIDYPWRPDLLLMIHSTGYSRKSRAATPTLAVTSYDDEDESATASNFSSCDGGGSEVDRFCSANSALASASLCSFVGNYGDLPDFAEIDRFNRSVDDGGTASPRERAKGIVISDRMGSFSRNQNPFSYNNIKIKIKDIFKIKINSNGQMLFFVDK</sequence>
<keyword evidence="2" id="KW-1185">Reference proteome</keyword>
<reference evidence="1 2" key="1">
    <citation type="submission" date="2020-08" db="EMBL/GenBank/DDBJ databases">
        <title>Plant Genome Project.</title>
        <authorList>
            <person name="Zhang R.-G."/>
        </authorList>
    </citation>
    <scope>NUCLEOTIDE SEQUENCE [LARGE SCALE GENOMIC DNA]</scope>
    <source>
        <tissue evidence="1">Rhizome</tissue>
    </source>
</reference>
<gene>
    <name evidence="1" type="ORF">ZIOFF_051800</name>
</gene>
<dbReference type="EMBL" id="JACMSC010000014">
    <property type="protein sequence ID" value="KAG6490502.1"/>
    <property type="molecule type" value="Genomic_DNA"/>
</dbReference>
<dbReference type="AlphaFoldDB" id="A0A8J5KSA7"/>
<proteinExistence type="predicted"/>
<evidence type="ECO:0000313" key="1">
    <source>
        <dbReference type="EMBL" id="KAG6490502.1"/>
    </source>
</evidence>
<comment type="caution">
    <text evidence="1">The sequence shown here is derived from an EMBL/GenBank/DDBJ whole genome shotgun (WGS) entry which is preliminary data.</text>
</comment>
<protein>
    <submittedName>
        <fullName evidence="1">Uncharacterized protein</fullName>
    </submittedName>
</protein>
<dbReference type="PANTHER" id="PTHR33983:SF1">
    <property type="entry name" value="OS07G0185900 PROTEIN"/>
    <property type="match status" value="1"/>
</dbReference>
<name>A0A8J5KSA7_ZINOF</name>
<organism evidence="1 2">
    <name type="scientific">Zingiber officinale</name>
    <name type="common">Ginger</name>
    <name type="synonym">Amomum zingiber</name>
    <dbReference type="NCBI Taxonomy" id="94328"/>
    <lineage>
        <taxon>Eukaryota</taxon>
        <taxon>Viridiplantae</taxon>
        <taxon>Streptophyta</taxon>
        <taxon>Embryophyta</taxon>
        <taxon>Tracheophyta</taxon>
        <taxon>Spermatophyta</taxon>
        <taxon>Magnoliopsida</taxon>
        <taxon>Liliopsida</taxon>
        <taxon>Zingiberales</taxon>
        <taxon>Zingiberaceae</taxon>
        <taxon>Zingiber</taxon>
    </lineage>
</organism>